<accession>A0A6G1KBD5</accession>
<dbReference type="AlphaFoldDB" id="A0A6G1KBD5"/>
<evidence type="ECO:0000256" key="2">
    <source>
        <dbReference type="SAM" id="Phobius"/>
    </source>
</evidence>
<organism evidence="3 4">
    <name type="scientific">Pleomassaria siparia CBS 279.74</name>
    <dbReference type="NCBI Taxonomy" id="1314801"/>
    <lineage>
        <taxon>Eukaryota</taxon>
        <taxon>Fungi</taxon>
        <taxon>Dikarya</taxon>
        <taxon>Ascomycota</taxon>
        <taxon>Pezizomycotina</taxon>
        <taxon>Dothideomycetes</taxon>
        <taxon>Pleosporomycetidae</taxon>
        <taxon>Pleosporales</taxon>
        <taxon>Pleomassariaceae</taxon>
        <taxon>Pleomassaria</taxon>
    </lineage>
</organism>
<feature type="region of interest" description="Disordered" evidence="1">
    <location>
        <begin position="173"/>
        <end position="204"/>
    </location>
</feature>
<evidence type="ECO:0000313" key="4">
    <source>
        <dbReference type="Proteomes" id="UP000799428"/>
    </source>
</evidence>
<evidence type="ECO:0000256" key="1">
    <source>
        <dbReference type="SAM" id="MobiDB-lite"/>
    </source>
</evidence>
<keyword evidence="4" id="KW-1185">Reference proteome</keyword>
<evidence type="ECO:0000313" key="3">
    <source>
        <dbReference type="EMBL" id="KAF2709845.1"/>
    </source>
</evidence>
<feature type="transmembrane region" description="Helical" evidence="2">
    <location>
        <begin position="72"/>
        <end position="93"/>
    </location>
</feature>
<feature type="transmembrane region" description="Helical" evidence="2">
    <location>
        <begin position="43"/>
        <end position="65"/>
    </location>
</feature>
<reference evidence="3" key="1">
    <citation type="journal article" date="2020" name="Stud. Mycol.">
        <title>101 Dothideomycetes genomes: a test case for predicting lifestyles and emergence of pathogens.</title>
        <authorList>
            <person name="Haridas S."/>
            <person name="Albert R."/>
            <person name="Binder M."/>
            <person name="Bloem J."/>
            <person name="Labutti K."/>
            <person name="Salamov A."/>
            <person name="Andreopoulos B."/>
            <person name="Baker S."/>
            <person name="Barry K."/>
            <person name="Bills G."/>
            <person name="Bluhm B."/>
            <person name="Cannon C."/>
            <person name="Castanera R."/>
            <person name="Culley D."/>
            <person name="Daum C."/>
            <person name="Ezra D."/>
            <person name="Gonzalez J."/>
            <person name="Henrissat B."/>
            <person name="Kuo A."/>
            <person name="Liang C."/>
            <person name="Lipzen A."/>
            <person name="Lutzoni F."/>
            <person name="Magnuson J."/>
            <person name="Mondo S."/>
            <person name="Nolan M."/>
            <person name="Ohm R."/>
            <person name="Pangilinan J."/>
            <person name="Park H.-J."/>
            <person name="Ramirez L."/>
            <person name="Alfaro M."/>
            <person name="Sun H."/>
            <person name="Tritt A."/>
            <person name="Yoshinaga Y."/>
            <person name="Zwiers L.-H."/>
            <person name="Turgeon B."/>
            <person name="Goodwin S."/>
            <person name="Spatafora J."/>
            <person name="Crous P."/>
            <person name="Grigoriev I."/>
        </authorList>
    </citation>
    <scope>NUCLEOTIDE SEQUENCE</scope>
    <source>
        <strain evidence="3">CBS 279.74</strain>
    </source>
</reference>
<keyword evidence="2" id="KW-0812">Transmembrane</keyword>
<keyword evidence="2" id="KW-0472">Membrane</keyword>
<dbReference type="EMBL" id="MU005770">
    <property type="protein sequence ID" value="KAF2709845.1"/>
    <property type="molecule type" value="Genomic_DNA"/>
</dbReference>
<evidence type="ECO:0008006" key="5">
    <source>
        <dbReference type="Google" id="ProtNLM"/>
    </source>
</evidence>
<feature type="transmembrane region" description="Helical" evidence="2">
    <location>
        <begin position="9"/>
        <end position="31"/>
    </location>
</feature>
<feature type="compositionally biased region" description="Basic residues" evidence="1">
    <location>
        <begin position="177"/>
        <end position="204"/>
    </location>
</feature>
<dbReference type="Proteomes" id="UP000799428">
    <property type="component" value="Unassembled WGS sequence"/>
</dbReference>
<sequence length="204" mass="23046">MSFSGFSFILWRLLEIVTLIPTLGMLAWFVHIYDSVGERTPDMYLVLFIVSVLAAAWAIGTLFLYTRAKHSASFVALVDLLFVGAFIGAVYALRSIASADCTNWQRSGRWTTDIGSLSISGNGYQLSTNKSCAMAKACFAFGIMNCIFFFITFLLALLVHRHSSRDRVVKVRETTHVSRHSHRNHRSRSPRHSHHSRRTSSHYV</sequence>
<protein>
    <recommendedName>
        <fullName evidence="5">MARVEL domain-containing protein</fullName>
    </recommendedName>
</protein>
<keyword evidence="2" id="KW-1133">Transmembrane helix</keyword>
<feature type="transmembrane region" description="Helical" evidence="2">
    <location>
        <begin position="133"/>
        <end position="159"/>
    </location>
</feature>
<proteinExistence type="predicted"/>
<dbReference type="OrthoDB" id="4918558at2759"/>
<name>A0A6G1KBD5_9PLEO</name>
<gene>
    <name evidence="3" type="ORF">K504DRAFT_407449</name>
</gene>